<dbReference type="EMBL" id="UINC01087117">
    <property type="protein sequence ID" value="SVC36208.1"/>
    <property type="molecule type" value="Genomic_DNA"/>
</dbReference>
<evidence type="ECO:0000313" key="1">
    <source>
        <dbReference type="EMBL" id="SVC36208.1"/>
    </source>
</evidence>
<dbReference type="Pfam" id="PF12100">
    <property type="entry name" value="DUF3576"/>
    <property type="match status" value="1"/>
</dbReference>
<accession>A0A382LHF4</accession>
<sequence length="198" mass="21765">MVSCLSRIISVLALVLLLLSCNKNVEDSSELWKNAQTSGEIIRRSGTVFDPALNKEVAMRDAENRLQTGGGLFGKKPGIILGTKEDNNAVSSIGMPINPYLWKGSLETIGFMPLSSADPFGGIIITDWYSDGQTINERCKINIFIKGLELKTSNLKVNTFCQSFENNRWIDLPTSASQSAQLENAILNKAKRIKLAKN</sequence>
<dbReference type="PROSITE" id="PS51257">
    <property type="entry name" value="PROKAR_LIPOPROTEIN"/>
    <property type="match status" value="1"/>
</dbReference>
<protein>
    <recommendedName>
        <fullName evidence="2">DUF3576 domain-containing protein</fullName>
    </recommendedName>
</protein>
<proteinExistence type="predicted"/>
<reference evidence="1" key="1">
    <citation type="submission" date="2018-05" db="EMBL/GenBank/DDBJ databases">
        <authorList>
            <person name="Lanie J.A."/>
            <person name="Ng W.-L."/>
            <person name="Kazmierczak K.M."/>
            <person name="Andrzejewski T.M."/>
            <person name="Davidsen T.M."/>
            <person name="Wayne K.J."/>
            <person name="Tettelin H."/>
            <person name="Glass J.I."/>
            <person name="Rusch D."/>
            <person name="Podicherti R."/>
            <person name="Tsui H.-C.T."/>
            <person name="Winkler M.E."/>
        </authorList>
    </citation>
    <scope>NUCLEOTIDE SEQUENCE</scope>
</reference>
<evidence type="ECO:0008006" key="2">
    <source>
        <dbReference type="Google" id="ProtNLM"/>
    </source>
</evidence>
<organism evidence="1">
    <name type="scientific">marine metagenome</name>
    <dbReference type="NCBI Taxonomy" id="408172"/>
    <lineage>
        <taxon>unclassified sequences</taxon>
        <taxon>metagenomes</taxon>
        <taxon>ecological metagenomes</taxon>
    </lineage>
</organism>
<name>A0A382LHF4_9ZZZZ</name>
<gene>
    <name evidence="1" type="ORF">METZ01_LOCUS289062</name>
</gene>
<dbReference type="InterPro" id="IPR021959">
    <property type="entry name" value="DUF3576"/>
</dbReference>
<dbReference type="AlphaFoldDB" id="A0A382LHF4"/>